<feature type="region of interest" description="Disordered" evidence="7">
    <location>
        <begin position="330"/>
        <end position="370"/>
    </location>
</feature>
<evidence type="ECO:0000313" key="8">
    <source>
        <dbReference type="EMBL" id="PGH17093.1"/>
    </source>
</evidence>
<dbReference type="OrthoDB" id="416777at2759"/>
<dbReference type="GO" id="GO:0016787">
    <property type="term" value="F:hydrolase activity"/>
    <property type="evidence" value="ECO:0007669"/>
    <property type="project" value="UniProtKB-KW"/>
</dbReference>
<dbReference type="GO" id="GO:0006400">
    <property type="term" value="P:tRNA modification"/>
    <property type="evidence" value="ECO:0007669"/>
    <property type="project" value="TreeGrafter"/>
</dbReference>
<proteinExistence type="inferred from homology"/>
<dbReference type="InterPro" id="IPR019438">
    <property type="entry name" value="Q_salvage"/>
</dbReference>
<reference evidence="8 9" key="1">
    <citation type="submission" date="2017-10" db="EMBL/GenBank/DDBJ databases">
        <title>Comparative genomics in systemic dimorphic fungi from Ajellomycetaceae.</title>
        <authorList>
            <person name="Munoz J.F."/>
            <person name="Mcewen J.G."/>
            <person name="Clay O.K."/>
            <person name="Cuomo C.A."/>
        </authorList>
    </citation>
    <scope>NUCLEOTIDE SEQUENCE [LARGE SCALE GENOMIC DNA]</scope>
    <source>
        <strain evidence="8 9">UAMH7299</strain>
    </source>
</reference>
<evidence type="ECO:0000256" key="4">
    <source>
        <dbReference type="ARBA" id="ARBA00035393"/>
    </source>
</evidence>
<gene>
    <name evidence="8" type="ORF">AJ80_04966</name>
</gene>
<dbReference type="Pfam" id="PF10343">
    <property type="entry name" value="Q_salvage"/>
    <property type="match status" value="1"/>
</dbReference>
<dbReference type="PANTHER" id="PTHR21314">
    <property type="entry name" value="QUEUOSINE 5'-PHOSPHATE N-GLYCOSYLASE_HYDROLASE-RELATED"/>
    <property type="match status" value="1"/>
</dbReference>
<comment type="catalytic activity">
    <reaction evidence="5 6">
        <text>queuosine 5'-phosphate + H2O = queuine + D-ribose 5-phosphate</text>
        <dbReference type="Rhea" id="RHEA:75387"/>
        <dbReference type="ChEBI" id="CHEBI:15377"/>
        <dbReference type="ChEBI" id="CHEBI:17433"/>
        <dbReference type="ChEBI" id="CHEBI:78346"/>
        <dbReference type="ChEBI" id="CHEBI:194371"/>
    </reaction>
    <physiologicalReaction direction="left-to-right" evidence="5 6">
        <dbReference type="Rhea" id="RHEA:75388"/>
    </physiologicalReaction>
</comment>
<comment type="caution">
    <text evidence="8">The sequence shown here is derived from an EMBL/GenBank/DDBJ whole genome shotgun (WGS) entry which is preliminary data.</text>
</comment>
<evidence type="ECO:0000313" key="9">
    <source>
        <dbReference type="Proteomes" id="UP000224634"/>
    </source>
</evidence>
<evidence type="ECO:0000256" key="1">
    <source>
        <dbReference type="ARBA" id="ARBA00022801"/>
    </source>
</evidence>
<evidence type="ECO:0000256" key="6">
    <source>
        <dbReference type="RuleBase" id="RU365002"/>
    </source>
</evidence>
<protein>
    <recommendedName>
        <fullName evidence="3 6">Queuosine 5'-phosphate N-glycosylase/hydrolase</fullName>
        <ecNumber evidence="6">3.2.2.-</ecNumber>
    </recommendedName>
    <alternativeName>
        <fullName evidence="4 6">Queuosine-nucleotide N-glycosylase/hydrolase</fullName>
    </alternativeName>
</protein>
<evidence type="ECO:0000256" key="3">
    <source>
        <dbReference type="ARBA" id="ARBA00035306"/>
    </source>
</evidence>
<name>A0A2B7Y7T3_POLH7</name>
<dbReference type="STRING" id="1447883.A0A2B7Y7T3"/>
<evidence type="ECO:0000256" key="7">
    <source>
        <dbReference type="SAM" id="MobiDB-lite"/>
    </source>
</evidence>
<evidence type="ECO:0000256" key="5">
    <source>
        <dbReference type="ARBA" id="ARBA00048204"/>
    </source>
</evidence>
<comment type="similarity">
    <text evidence="2 6">Belongs to the QNG1 protein family.</text>
</comment>
<feature type="compositionally biased region" description="Polar residues" evidence="7">
    <location>
        <begin position="335"/>
        <end position="353"/>
    </location>
</feature>
<sequence>MSDDEADPELLELLRQSLGLGRPSKTAPPETKVLESARYVFDNAIDVALDPTKTKEAAETIWRMMQERHYSTKTWASHELHPKTKDASTVDFIFTMDLLNFSFWSEETDPSKQFAIEYRGRRWTGYWSLVAALQRALDEEIPITSSDFWQSEDECTDEVLRHVFRSATVEEIPLFKERAECLREAGKILYEKFGCSFANCIADANHSAAALVNLLAENFPCFRDETRFEGKKIRFYKRAQILVADLWACFQGKGYGQFDDIHKITMFADYRIPQMLHQLGCLLYSPPLETSIRRLKPLASGSQREIELRGASIWCVELIRQEIERRHPEVKDGTFSGSKVATPASPSEQQSVVDVSRPESRNGSGSTVATKIDGDVVDDEADAGESGGDAPEMIRGVNAILIDFLLYDWMKELEKEGKEGIPHHRTRSIWY</sequence>
<accession>A0A2B7Y7T3</accession>
<dbReference type="PANTHER" id="PTHR21314:SF0">
    <property type="entry name" value="QUEUOSINE 5'-PHOSPHATE N-GLYCOSYLASE_HYDROLASE"/>
    <property type="match status" value="1"/>
</dbReference>
<dbReference type="Proteomes" id="UP000224634">
    <property type="component" value="Unassembled WGS sequence"/>
</dbReference>
<dbReference type="EC" id="3.2.2.-" evidence="6"/>
<comment type="function">
    <text evidence="6">Catalyzes the hydrolysis of queuosine 5'-phosphate, releasing the nucleobase queuine (q). Is required for salvage of queuine from exogenous queuosine (Q) that is imported and then converted to queuosine 5'-phosphate intracellularly.</text>
</comment>
<dbReference type="AlphaFoldDB" id="A0A2B7Y7T3"/>
<organism evidence="8 9">
    <name type="scientific">Polytolypa hystricis (strain UAMH7299)</name>
    <dbReference type="NCBI Taxonomy" id="1447883"/>
    <lineage>
        <taxon>Eukaryota</taxon>
        <taxon>Fungi</taxon>
        <taxon>Dikarya</taxon>
        <taxon>Ascomycota</taxon>
        <taxon>Pezizomycotina</taxon>
        <taxon>Eurotiomycetes</taxon>
        <taxon>Eurotiomycetidae</taxon>
        <taxon>Onygenales</taxon>
        <taxon>Onygenales incertae sedis</taxon>
        <taxon>Polytolypa</taxon>
    </lineage>
</organism>
<evidence type="ECO:0000256" key="2">
    <source>
        <dbReference type="ARBA" id="ARBA00035119"/>
    </source>
</evidence>
<keyword evidence="1 6" id="KW-0378">Hydrolase</keyword>
<dbReference type="EMBL" id="PDNA01000068">
    <property type="protein sequence ID" value="PGH17093.1"/>
    <property type="molecule type" value="Genomic_DNA"/>
</dbReference>
<keyword evidence="9" id="KW-1185">Reference proteome</keyword>